<dbReference type="Gene3D" id="3.60.10.10">
    <property type="entry name" value="Endonuclease/exonuclease/phosphatase"/>
    <property type="match status" value="1"/>
</dbReference>
<feature type="non-terminal residue" evidence="1">
    <location>
        <position position="195"/>
    </location>
</feature>
<proteinExistence type="predicted"/>
<protein>
    <recommendedName>
        <fullName evidence="2">Endonuclease/exonuclease/phosphatase domain-containing protein</fullName>
    </recommendedName>
</protein>
<dbReference type="InterPro" id="IPR036691">
    <property type="entry name" value="Endo/exonu/phosph_ase_sf"/>
</dbReference>
<dbReference type="AlphaFoldDB" id="A0A1B6FUN7"/>
<reference evidence="1" key="1">
    <citation type="submission" date="2015-11" db="EMBL/GenBank/DDBJ databases">
        <title>De novo transcriptome assembly of four potential Pierce s Disease insect vectors from Arizona vineyards.</title>
        <authorList>
            <person name="Tassone E.E."/>
        </authorList>
    </citation>
    <scope>NUCLEOTIDE SEQUENCE</scope>
</reference>
<evidence type="ECO:0008006" key="2">
    <source>
        <dbReference type="Google" id="ProtNLM"/>
    </source>
</evidence>
<organism evidence="1">
    <name type="scientific">Cuerna arida</name>
    <dbReference type="NCBI Taxonomy" id="1464854"/>
    <lineage>
        <taxon>Eukaryota</taxon>
        <taxon>Metazoa</taxon>
        <taxon>Ecdysozoa</taxon>
        <taxon>Arthropoda</taxon>
        <taxon>Hexapoda</taxon>
        <taxon>Insecta</taxon>
        <taxon>Pterygota</taxon>
        <taxon>Neoptera</taxon>
        <taxon>Paraneoptera</taxon>
        <taxon>Hemiptera</taxon>
        <taxon>Auchenorrhyncha</taxon>
        <taxon>Membracoidea</taxon>
        <taxon>Cicadellidae</taxon>
        <taxon>Cicadellinae</taxon>
        <taxon>Proconiini</taxon>
        <taxon>Cuerna</taxon>
    </lineage>
</organism>
<accession>A0A1B6FUN7</accession>
<name>A0A1B6FUN7_9HEMI</name>
<dbReference type="SUPFAM" id="SSF56219">
    <property type="entry name" value="DNase I-like"/>
    <property type="match status" value="1"/>
</dbReference>
<dbReference type="PANTHER" id="PTHR33776:SF3">
    <property type="entry name" value="PHD-TYPE DOMAIN-CONTAINING PROTEIN"/>
    <property type="match status" value="1"/>
</dbReference>
<dbReference type="PANTHER" id="PTHR33776">
    <property type="entry name" value="ENDO/EXONUCLEASE/PHOSPHATASE DOMAIN-CONTAINING PROTEIN"/>
    <property type="match status" value="1"/>
</dbReference>
<gene>
    <name evidence="1" type="ORF">g.4660</name>
</gene>
<feature type="non-terminal residue" evidence="1">
    <location>
        <position position="1"/>
    </location>
</feature>
<sequence length="195" mass="21685">TISVLHQNVRGLTNKIERLNHFLRTLQPTIIILTEHGLSPETLLLTKVNGYKLITDFCREQHKLGGVAIYIDETADVCVEMLDIKNHSIELLCEAAMVKIGTKQCSFHLLGLYRPPGGNTKQAIEVMSAILSTFRADARQIIVMGDVNFNRLTANQDNDLFEEELSTFGIKRLPLPATRTTSTSATSIDCICTNV</sequence>
<evidence type="ECO:0000313" key="1">
    <source>
        <dbReference type="EMBL" id="JAS53703.1"/>
    </source>
</evidence>
<dbReference type="EMBL" id="GECZ01016066">
    <property type="protein sequence ID" value="JAS53703.1"/>
    <property type="molecule type" value="Transcribed_RNA"/>
</dbReference>